<reference evidence="2 4" key="1">
    <citation type="journal article" date="2015" name="Int. J. Syst. Evol. Microbiol.">
        <title>Bacillus glycinifermentans sp. nov., isolated from fermented soybean paste.</title>
        <authorList>
            <person name="Kim S.J."/>
            <person name="Dunlap C.A."/>
            <person name="Kwon S.W."/>
            <person name="Rooney A.P."/>
        </authorList>
    </citation>
    <scope>NUCLEOTIDE SEQUENCE [LARGE SCALE GENOMIC DNA]</scope>
    <source>
        <strain evidence="2 4">GO-13</strain>
    </source>
</reference>
<sequence>MYKRIIVAVAGALFALLALMAAIITDLYDRDFPQAIGVESRLNLDFSESGLSITEAFAKLEKLDARWDLGLVKVAPDLASDGDGKVFVAFNDRGLPAEFTWFGGDGAGKIVGKDRLETSYPDGFYLVTGEKAHLSEFKDTLKSEGVKVGRGDASIFKSLEFVVRERGFAAAVLAAFALIAALALFWLSLRARGRALRVLGGCPTSRIQVQDLAGFGGALLVSAGAVALAASCYVGVFHGWIYVGTFLKALVSLQVAVIVVSLLATLVMSASAWPSATMIATRQPAVKSLRAAAIVIQALTFLLVVAAAGPAWSAYKHSSAIAAEMAQWKKLSDQVAIVFATDVDEMNHMEPMIGKLVKDAESLDKVALSYTYTQEMTMPVDFGDYSAISFVNQRWLDLVTMDAPQPAVTKVRYNSIPKGLVKMIREEAELLSRKELSDEQFGKFKFLRPIDGFRLPVAQGGGGERLHFADDVLVVVVPSLYDTYNDSALTSMVSGSNIVFTGVTATQELLEKHGLDVKALRDRDINGELKVVYVAEEGILHAQFAAYVVWLLNLALIALVIAFTVAAAISALITALLQAKRDFPLRVAGQSWLRILQSRVAKEMLAGAGLVGVVVLFQRPDPDEMGAVLVAAVYGLLVIPLSHLFAARWCFDSVSKRRI</sequence>
<feature type="transmembrane region" description="Helical" evidence="1">
    <location>
        <begin position="249"/>
        <end position="270"/>
    </location>
</feature>
<dbReference type="OrthoDB" id="2936424at2"/>
<evidence type="ECO:0000313" key="4">
    <source>
        <dbReference type="Proteomes" id="UP000036168"/>
    </source>
</evidence>
<name>A0A0J6ETM1_9BACI</name>
<gene>
    <name evidence="2" type="ORF">AB447_204915</name>
    <name evidence="3" type="ORF">P8828_01885</name>
</gene>
<accession>A0A0J6ETM1</accession>
<feature type="transmembrane region" description="Helical" evidence="1">
    <location>
        <begin position="547"/>
        <end position="579"/>
    </location>
</feature>
<comment type="caution">
    <text evidence="2">The sequence shown here is derived from an EMBL/GenBank/DDBJ whole genome shotgun (WGS) entry which is preliminary data.</text>
</comment>
<evidence type="ECO:0000313" key="2">
    <source>
        <dbReference type="EMBL" id="KRT89939.1"/>
    </source>
</evidence>
<dbReference type="EMBL" id="JARRTL010000006">
    <property type="protein sequence ID" value="MEC0483606.1"/>
    <property type="molecule type" value="Genomic_DNA"/>
</dbReference>
<dbReference type="EMBL" id="LECW02000045">
    <property type="protein sequence ID" value="KRT89939.1"/>
    <property type="molecule type" value="Genomic_DNA"/>
</dbReference>
<feature type="transmembrane region" description="Helical" evidence="1">
    <location>
        <begin position="215"/>
        <end position="243"/>
    </location>
</feature>
<organism evidence="2 4">
    <name type="scientific">Bacillus glycinifermentans</name>
    <dbReference type="NCBI Taxonomy" id="1664069"/>
    <lineage>
        <taxon>Bacteria</taxon>
        <taxon>Bacillati</taxon>
        <taxon>Bacillota</taxon>
        <taxon>Bacilli</taxon>
        <taxon>Bacillales</taxon>
        <taxon>Bacillaceae</taxon>
        <taxon>Bacillus</taxon>
    </lineage>
</organism>
<feature type="transmembrane region" description="Helical" evidence="1">
    <location>
        <begin position="167"/>
        <end position="187"/>
    </location>
</feature>
<evidence type="ECO:0000313" key="5">
    <source>
        <dbReference type="Proteomes" id="UP001341297"/>
    </source>
</evidence>
<dbReference type="Proteomes" id="UP000036168">
    <property type="component" value="Unassembled WGS sequence"/>
</dbReference>
<dbReference type="PATRIC" id="fig|1664069.3.peg.2003"/>
<dbReference type="AlphaFoldDB" id="A0A0J6ETM1"/>
<keyword evidence="1" id="KW-1133">Transmembrane helix</keyword>
<proteinExistence type="predicted"/>
<feature type="transmembrane region" description="Helical" evidence="1">
    <location>
        <begin position="600"/>
        <end position="617"/>
    </location>
</feature>
<reference evidence="3 5" key="3">
    <citation type="submission" date="2023-03" db="EMBL/GenBank/DDBJ databases">
        <title>Agriculturally important microbes genome sequencing.</title>
        <authorList>
            <person name="Dunlap C."/>
        </authorList>
    </citation>
    <scope>NUCLEOTIDE SEQUENCE [LARGE SCALE GENOMIC DNA]</scope>
    <source>
        <strain evidence="3 5">CBP-3203</strain>
    </source>
</reference>
<keyword evidence="1" id="KW-0812">Transmembrane</keyword>
<dbReference type="Proteomes" id="UP001341297">
    <property type="component" value="Unassembled WGS sequence"/>
</dbReference>
<feature type="transmembrane region" description="Helical" evidence="1">
    <location>
        <begin position="291"/>
        <end position="312"/>
    </location>
</feature>
<protein>
    <recommendedName>
        <fullName evidence="6">DUF1430 domain-containing protein</fullName>
    </recommendedName>
</protein>
<feature type="transmembrane region" description="Helical" evidence="1">
    <location>
        <begin position="629"/>
        <end position="651"/>
    </location>
</feature>
<keyword evidence="5" id="KW-1185">Reference proteome</keyword>
<reference evidence="2" key="2">
    <citation type="submission" date="2015-10" db="EMBL/GenBank/DDBJ databases">
        <authorList>
            <person name="Gilbert D.G."/>
        </authorList>
    </citation>
    <scope>NUCLEOTIDE SEQUENCE</scope>
    <source>
        <strain evidence="2">GO-13</strain>
    </source>
</reference>
<evidence type="ECO:0008006" key="6">
    <source>
        <dbReference type="Google" id="ProtNLM"/>
    </source>
</evidence>
<dbReference type="RefSeq" id="WP_048354517.1">
    <property type="nucleotide sequence ID" value="NZ_CP023481.1"/>
</dbReference>
<accession>A0A0J6HDS5</accession>
<evidence type="ECO:0000256" key="1">
    <source>
        <dbReference type="SAM" id="Phobius"/>
    </source>
</evidence>
<keyword evidence="1" id="KW-0472">Membrane</keyword>
<evidence type="ECO:0000313" key="3">
    <source>
        <dbReference type="EMBL" id="MEC0483606.1"/>
    </source>
</evidence>